<feature type="transmembrane region" description="Helical" evidence="7">
    <location>
        <begin position="126"/>
        <end position="144"/>
    </location>
</feature>
<dbReference type="PROSITE" id="PS50850">
    <property type="entry name" value="MFS"/>
    <property type="match status" value="1"/>
</dbReference>
<gene>
    <name evidence="9" type="ORF">ACFQV2_26005</name>
</gene>
<dbReference type="PANTHER" id="PTHR23517">
    <property type="entry name" value="RESISTANCE PROTEIN MDTM, PUTATIVE-RELATED-RELATED"/>
    <property type="match status" value="1"/>
</dbReference>
<keyword evidence="10" id="KW-1185">Reference proteome</keyword>
<evidence type="ECO:0000256" key="1">
    <source>
        <dbReference type="ARBA" id="ARBA00004651"/>
    </source>
</evidence>
<dbReference type="Pfam" id="PF07690">
    <property type="entry name" value="MFS_1"/>
    <property type="match status" value="1"/>
</dbReference>
<dbReference type="InterPro" id="IPR020846">
    <property type="entry name" value="MFS_dom"/>
</dbReference>
<feature type="domain" description="Major facilitator superfamily (MFS) profile" evidence="8">
    <location>
        <begin position="1"/>
        <end position="371"/>
    </location>
</feature>
<feature type="transmembrane region" description="Helical" evidence="7">
    <location>
        <begin position="196"/>
        <end position="216"/>
    </location>
</feature>
<dbReference type="Proteomes" id="UP001596512">
    <property type="component" value="Unassembled WGS sequence"/>
</dbReference>
<dbReference type="EMBL" id="JBHTEY010000004">
    <property type="protein sequence ID" value="MFC7616410.1"/>
    <property type="molecule type" value="Genomic_DNA"/>
</dbReference>
<keyword evidence="3" id="KW-1003">Cell membrane</keyword>
<proteinExistence type="predicted"/>
<comment type="subcellular location">
    <subcellularLocation>
        <location evidence="1">Cell membrane</location>
        <topology evidence="1">Multi-pass membrane protein</topology>
    </subcellularLocation>
</comment>
<feature type="transmembrane region" description="Helical" evidence="7">
    <location>
        <begin position="228"/>
        <end position="247"/>
    </location>
</feature>
<keyword evidence="5 7" id="KW-1133">Transmembrane helix</keyword>
<keyword evidence="6 7" id="KW-0472">Membrane</keyword>
<evidence type="ECO:0000259" key="8">
    <source>
        <dbReference type="PROSITE" id="PS50850"/>
    </source>
</evidence>
<organism evidence="9 10">
    <name type="scientific">Actinokineospora soli</name>
    <dbReference type="NCBI Taxonomy" id="1048753"/>
    <lineage>
        <taxon>Bacteria</taxon>
        <taxon>Bacillati</taxon>
        <taxon>Actinomycetota</taxon>
        <taxon>Actinomycetes</taxon>
        <taxon>Pseudonocardiales</taxon>
        <taxon>Pseudonocardiaceae</taxon>
        <taxon>Actinokineospora</taxon>
    </lineage>
</organism>
<dbReference type="Gene3D" id="1.20.1250.20">
    <property type="entry name" value="MFS general substrate transporter like domains"/>
    <property type="match status" value="1"/>
</dbReference>
<sequence length="387" mass="39393">MLVNQLGAFAQTFMLLYLATRGFSLGQAGAVLTAYSAGAVCGTVLGGELTHRIGPRATIAGAMAVSAAVLATAPSLSSPGLFAALLVAMVVAGLATQAYRPAAAVLLSDLMPAEQRVMAFSMMRTAMNAGAAAGPLLAAGLVLLDWDLLFYFDAATALLFAVLARFRLPDARADGRAESTPDGPSAYSALARDRRFLLFLVATTVGAIIYVQYTVALPLKMTADGHSTTLYSVVLATASLVLILGEMKVTSYVSRWRPPVAAATGTAVMGLGVAGYWVADGAVLLVATTVVFVAGIMISGPTMFAHPAGYPAGARSRFVGAHQAAFGLGLALGPVFGVAVWDALGDTVWPLCAAACAVSALLLYAGMRPAPGGSEGRIGDGQTGEAG</sequence>
<keyword evidence="4 7" id="KW-0812">Transmembrane</keyword>
<evidence type="ECO:0000256" key="4">
    <source>
        <dbReference type="ARBA" id="ARBA00022692"/>
    </source>
</evidence>
<dbReference type="SUPFAM" id="SSF103473">
    <property type="entry name" value="MFS general substrate transporter"/>
    <property type="match status" value="1"/>
</dbReference>
<feature type="transmembrane region" description="Helical" evidence="7">
    <location>
        <begin position="57"/>
        <end position="76"/>
    </location>
</feature>
<feature type="transmembrane region" description="Helical" evidence="7">
    <location>
        <begin position="347"/>
        <end position="367"/>
    </location>
</feature>
<dbReference type="InterPro" id="IPR011701">
    <property type="entry name" value="MFS"/>
</dbReference>
<evidence type="ECO:0000256" key="2">
    <source>
        <dbReference type="ARBA" id="ARBA00022448"/>
    </source>
</evidence>
<reference evidence="10" key="1">
    <citation type="journal article" date="2019" name="Int. J. Syst. Evol. Microbiol.">
        <title>The Global Catalogue of Microorganisms (GCM) 10K type strain sequencing project: providing services to taxonomists for standard genome sequencing and annotation.</title>
        <authorList>
            <consortium name="The Broad Institute Genomics Platform"/>
            <consortium name="The Broad Institute Genome Sequencing Center for Infectious Disease"/>
            <person name="Wu L."/>
            <person name="Ma J."/>
        </authorList>
    </citation>
    <scope>NUCLEOTIDE SEQUENCE [LARGE SCALE GENOMIC DNA]</scope>
    <source>
        <strain evidence="10">JCM 17695</strain>
    </source>
</reference>
<feature type="transmembrane region" description="Helical" evidence="7">
    <location>
        <begin position="318"/>
        <end position="341"/>
    </location>
</feature>
<dbReference type="PANTHER" id="PTHR23517:SF2">
    <property type="entry name" value="MULTIDRUG RESISTANCE PROTEIN MDTH"/>
    <property type="match status" value="1"/>
</dbReference>
<feature type="transmembrane region" description="Helical" evidence="7">
    <location>
        <begin position="23"/>
        <end position="45"/>
    </location>
</feature>
<evidence type="ECO:0000256" key="5">
    <source>
        <dbReference type="ARBA" id="ARBA00022989"/>
    </source>
</evidence>
<name>A0ABW2TRG2_9PSEU</name>
<evidence type="ECO:0000256" key="3">
    <source>
        <dbReference type="ARBA" id="ARBA00022475"/>
    </source>
</evidence>
<evidence type="ECO:0000256" key="7">
    <source>
        <dbReference type="SAM" id="Phobius"/>
    </source>
</evidence>
<protein>
    <submittedName>
        <fullName evidence="9">MFS transporter</fullName>
    </submittedName>
</protein>
<dbReference type="InterPro" id="IPR036259">
    <property type="entry name" value="MFS_trans_sf"/>
</dbReference>
<evidence type="ECO:0000256" key="6">
    <source>
        <dbReference type="ARBA" id="ARBA00023136"/>
    </source>
</evidence>
<feature type="transmembrane region" description="Helical" evidence="7">
    <location>
        <begin position="284"/>
        <end position="306"/>
    </location>
</feature>
<comment type="caution">
    <text evidence="9">The sequence shown here is derived from an EMBL/GenBank/DDBJ whole genome shotgun (WGS) entry which is preliminary data.</text>
</comment>
<accession>A0ABW2TRG2</accession>
<keyword evidence="2" id="KW-0813">Transport</keyword>
<feature type="transmembrane region" description="Helical" evidence="7">
    <location>
        <begin position="150"/>
        <end position="168"/>
    </location>
</feature>
<dbReference type="InterPro" id="IPR050171">
    <property type="entry name" value="MFS_Transporters"/>
</dbReference>
<evidence type="ECO:0000313" key="10">
    <source>
        <dbReference type="Proteomes" id="UP001596512"/>
    </source>
</evidence>
<feature type="transmembrane region" description="Helical" evidence="7">
    <location>
        <begin position="82"/>
        <end position="106"/>
    </location>
</feature>
<evidence type="ECO:0000313" key="9">
    <source>
        <dbReference type="EMBL" id="MFC7616410.1"/>
    </source>
</evidence>